<evidence type="ECO:0008006" key="3">
    <source>
        <dbReference type="Google" id="ProtNLM"/>
    </source>
</evidence>
<dbReference type="AlphaFoldDB" id="A0ABD1XZU4"/>
<dbReference type="Proteomes" id="UP001605036">
    <property type="component" value="Unassembled WGS sequence"/>
</dbReference>
<evidence type="ECO:0000313" key="2">
    <source>
        <dbReference type="Proteomes" id="UP001605036"/>
    </source>
</evidence>
<dbReference type="EMBL" id="JBHFFA010000007">
    <property type="protein sequence ID" value="KAL2613406.1"/>
    <property type="molecule type" value="Genomic_DNA"/>
</dbReference>
<sequence length="116" mass="13033">MEEEYLGSGGDGRISNEDMRHFRIGINVRSFKANLRLQMRAVNLYVRILMPQQLVNLGIAARVPGSVSKLTLPHQTHPPVAIQRGMEVTIPNGSIFQLEFSLARKFTVQIGFQKSL</sequence>
<dbReference type="PANTHER" id="PTHR21574:SF0">
    <property type="entry name" value="CENTROSOMAL PROTEIN OF 120 KDA"/>
    <property type="match status" value="1"/>
</dbReference>
<gene>
    <name evidence="1" type="ORF">R1flu_025098</name>
</gene>
<name>A0ABD1XZU4_9MARC</name>
<accession>A0ABD1XZU4</accession>
<dbReference type="PANTHER" id="PTHR21574">
    <property type="entry name" value="CENTROSOMAL PROTEIN OF 120 KDA"/>
    <property type="match status" value="1"/>
</dbReference>
<dbReference type="InterPro" id="IPR039893">
    <property type="entry name" value="CEP120-like"/>
</dbReference>
<comment type="caution">
    <text evidence="1">The sequence shown here is derived from an EMBL/GenBank/DDBJ whole genome shotgun (WGS) entry which is preliminary data.</text>
</comment>
<proteinExistence type="predicted"/>
<protein>
    <recommendedName>
        <fullName evidence="3">EF-hand domain-containing protein</fullName>
    </recommendedName>
</protein>
<keyword evidence="2" id="KW-1185">Reference proteome</keyword>
<evidence type="ECO:0000313" key="1">
    <source>
        <dbReference type="EMBL" id="KAL2613406.1"/>
    </source>
</evidence>
<reference evidence="1 2" key="1">
    <citation type="submission" date="2024-09" db="EMBL/GenBank/DDBJ databases">
        <title>Chromosome-scale assembly of Riccia fluitans.</title>
        <authorList>
            <person name="Paukszto L."/>
            <person name="Sawicki J."/>
            <person name="Karawczyk K."/>
            <person name="Piernik-Szablinska J."/>
            <person name="Szczecinska M."/>
            <person name="Mazdziarz M."/>
        </authorList>
    </citation>
    <scope>NUCLEOTIDE SEQUENCE [LARGE SCALE GENOMIC DNA]</scope>
    <source>
        <strain evidence="1">Rf_01</strain>
        <tissue evidence="1">Aerial parts of the thallus</tissue>
    </source>
</reference>
<organism evidence="1 2">
    <name type="scientific">Riccia fluitans</name>
    <dbReference type="NCBI Taxonomy" id="41844"/>
    <lineage>
        <taxon>Eukaryota</taxon>
        <taxon>Viridiplantae</taxon>
        <taxon>Streptophyta</taxon>
        <taxon>Embryophyta</taxon>
        <taxon>Marchantiophyta</taxon>
        <taxon>Marchantiopsida</taxon>
        <taxon>Marchantiidae</taxon>
        <taxon>Marchantiales</taxon>
        <taxon>Ricciaceae</taxon>
        <taxon>Riccia</taxon>
    </lineage>
</organism>